<feature type="domain" description="CUB" evidence="14">
    <location>
        <begin position="212"/>
        <end position="322"/>
    </location>
</feature>
<proteinExistence type="inferred from homology"/>
<dbReference type="InterPro" id="IPR011029">
    <property type="entry name" value="DEATH-like_dom_sf"/>
</dbReference>
<dbReference type="SMART" id="SM00308">
    <property type="entry name" value="LH2"/>
    <property type="match status" value="1"/>
</dbReference>
<dbReference type="InterPro" id="IPR003961">
    <property type="entry name" value="FN3_dom"/>
</dbReference>
<dbReference type="Pfam" id="PF00531">
    <property type="entry name" value="Death"/>
    <property type="match status" value="1"/>
</dbReference>
<evidence type="ECO:0000259" key="16">
    <source>
        <dbReference type="PROSITE" id="PS50095"/>
    </source>
</evidence>
<dbReference type="InterPro" id="IPR000859">
    <property type="entry name" value="CUB_dom"/>
</dbReference>
<dbReference type="PROSITE" id="PS01180">
    <property type="entry name" value="CUB"/>
    <property type="match status" value="2"/>
</dbReference>
<feature type="transmembrane region" description="Helical" evidence="13">
    <location>
        <begin position="1311"/>
        <end position="1338"/>
    </location>
</feature>
<evidence type="ECO:0000256" key="5">
    <source>
        <dbReference type="ARBA" id="ARBA00022989"/>
    </source>
</evidence>
<dbReference type="GeneID" id="106154780"/>
<dbReference type="SUPFAM" id="SSF49854">
    <property type="entry name" value="Spermadhesin, CUB domain"/>
    <property type="match status" value="2"/>
</dbReference>
<dbReference type="Gene3D" id="2.60.60.20">
    <property type="entry name" value="PLAT/LH2 domain"/>
    <property type="match status" value="1"/>
</dbReference>
<dbReference type="SUPFAM" id="SSF47986">
    <property type="entry name" value="DEATH domain"/>
    <property type="match status" value="1"/>
</dbReference>
<keyword evidence="5 13" id="KW-1133">Transmembrane helix</keyword>
<evidence type="ECO:0000259" key="17">
    <source>
        <dbReference type="PROSITE" id="PS50853"/>
    </source>
</evidence>
<dbReference type="Pfam" id="PF01477">
    <property type="entry name" value="PLAT"/>
    <property type="match status" value="1"/>
</dbReference>
<feature type="transmembrane region" description="Helical" evidence="13">
    <location>
        <begin position="1655"/>
        <end position="1676"/>
    </location>
</feature>
<evidence type="ECO:0000256" key="8">
    <source>
        <dbReference type="ARBA" id="ARBA00023180"/>
    </source>
</evidence>
<keyword evidence="7 10" id="KW-1015">Disulfide bond</keyword>
<comment type="similarity">
    <text evidence="2">Belongs to the polycystin family.</text>
</comment>
<keyword evidence="8" id="KW-0325">Glycoprotein</keyword>
<dbReference type="PANTHER" id="PTHR10877">
    <property type="entry name" value="POLYCYSTIN FAMILY MEMBER"/>
    <property type="match status" value="1"/>
</dbReference>
<feature type="region of interest" description="Disordered" evidence="12">
    <location>
        <begin position="642"/>
        <end position="665"/>
    </location>
</feature>
<dbReference type="GO" id="GO:0007165">
    <property type="term" value="P:signal transduction"/>
    <property type="evidence" value="ECO:0007669"/>
    <property type="project" value="InterPro"/>
</dbReference>
<dbReference type="GO" id="GO:0016020">
    <property type="term" value="C:membrane"/>
    <property type="evidence" value="ECO:0007669"/>
    <property type="project" value="UniProtKB-SubCell"/>
</dbReference>
<evidence type="ECO:0000256" key="3">
    <source>
        <dbReference type="ARBA" id="ARBA00022692"/>
    </source>
</evidence>
<dbReference type="InterPro" id="IPR035914">
    <property type="entry name" value="Sperma_CUB_dom_sf"/>
</dbReference>
<dbReference type="SUPFAM" id="SSF49265">
    <property type="entry name" value="Fibronectin type III"/>
    <property type="match status" value="1"/>
</dbReference>
<dbReference type="GO" id="GO:0050982">
    <property type="term" value="P:detection of mechanical stimulus"/>
    <property type="evidence" value="ECO:0007669"/>
    <property type="project" value="TreeGrafter"/>
</dbReference>
<dbReference type="InterPro" id="IPR046791">
    <property type="entry name" value="Polycystin_dom"/>
</dbReference>
<evidence type="ECO:0000256" key="10">
    <source>
        <dbReference type="PROSITE-ProRule" id="PRU00059"/>
    </source>
</evidence>
<dbReference type="CDD" id="cd00041">
    <property type="entry name" value="CUB"/>
    <property type="match status" value="1"/>
</dbReference>
<dbReference type="SUPFAM" id="SSF49723">
    <property type="entry name" value="Lipase/lipooxygenase domain (PLAT/LH2 domain)"/>
    <property type="match status" value="1"/>
</dbReference>
<name>A0A1S3HI89_LINAN</name>
<evidence type="ECO:0000259" key="15">
    <source>
        <dbReference type="PROSITE" id="PS50017"/>
    </source>
</evidence>
<dbReference type="Proteomes" id="UP000085678">
    <property type="component" value="Unplaced"/>
</dbReference>
<evidence type="ECO:0000256" key="6">
    <source>
        <dbReference type="ARBA" id="ARBA00023136"/>
    </source>
</evidence>
<evidence type="ECO:0000256" key="1">
    <source>
        <dbReference type="ARBA" id="ARBA00004141"/>
    </source>
</evidence>
<dbReference type="RefSeq" id="XP_013384714.1">
    <property type="nucleotide sequence ID" value="XM_013529260.1"/>
</dbReference>
<dbReference type="PRINTS" id="PR01433">
    <property type="entry name" value="POLYCYSTIN2"/>
</dbReference>
<keyword evidence="3 13" id="KW-0812">Transmembrane</keyword>
<dbReference type="Pfam" id="PF20519">
    <property type="entry name" value="Polycystin_dom"/>
    <property type="match status" value="1"/>
</dbReference>
<evidence type="ECO:0000256" key="13">
    <source>
        <dbReference type="SAM" id="Phobius"/>
    </source>
</evidence>
<feature type="disulfide bond" evidence="10">
    <location>
        <begin position="96"/>
        <end position="123"/>
    </location>
</feature>
<dbReference type="Gene3D" id="1.10.287.70">
    <property type="match status" value="1"/>
</dbReference>
<dbReference type="PANTHER" id="PTHR10877:SF150">
    <property type="entry name" value="REJ DOMAIN-CONTAINING PROTEIN"/>
    <property type="match status" value="1"/>
</dbReference>
<organism evidence="18 19">
    <name type="scientific">Lingula anatina</name>
    <name type="common">Brachiopod</name>
    <name type="synonym">Lingula unguis</name>
    <dbReference type="NCBI Taxonomy" id="7574"/>
    <lineage>
        <taxon>Eukaryota</taxon>
        <taxon>Metazoa</taxon>
        <taxon>Spiralia</taxon>
        <taxon>Lophotrochozoa</taxon>
        <taxon>Brachiopoda</taxon>
        <taxon>Linguliformea</taxon>
        <taxon>Lingulata</taxon>
        <taxon>Lingulida</taxon>
        <taxon>Linguloidea</taxon>
        <taxon>Lingulidae</taxon>
        <taxon>Lingula</taxon>
    </lineage>
</organism>
<gene>
    <name evidence="19" type="primary">LOC106154780</name>
</gene>
<dbReference type="PROSITE" id="PS50853">
    <property type="entry name" value="FN3"/>
    <property type="match status" value="1"/>
</dbReference>
<dbReference type="Gene3D" id="2.60.120.290">
    <property type="entry name" value="Spermadhesin, CUB domain"/>
    <property type="match status" value="1"/>
</dbReference>
<dbReference type="GO" id="GO:0005509">
    <property type="term" value="F:calcium ion binding"/>
    <property type="evidence" value="ECO:0007669"/>
    <property type="project" value="InterPro"/>
</dbReference>
<evidence type="ECO:0000313" key="19">
    <source>
        <dbReference type="RefSeq" id="XP_013384714.1"/>
    </source>
</evidence>
<feature type="domain" description="Death" evidence="15">
    <location>
        <begin position="2400"/>
        <end position="2452"/>
    </location>
</feature>
<feature type="transmembrane region" description="Helical" evidence="13">
    <location>
        <begin position="871"/>
        <end position="891"/>
    </location>
</feature>
<dbReference type="Gene3D" id="1.10.533.10">
    <property type="entry name" value="Death Domain, Fas"/>
    <property type="match status" value="1"/>
</dbReference>
<reference evidence="19" key="1">
    <citation type="submission" date="2025-08" db="UniProtKB">
        <authorList>
            <consortium name="RefSeq"/>
        </authorList>
    </citation>
    <scope>IDENTIFICATION</scope>
    <source>
        <tissue evidence="19">Gonads</tissue>
    </source>
</reference>
<dbReference type="InterPro" id="IPR001024">
    <property type="entry name" value="PLAT/LH2_dom"/>
</dbReference>
<evidence type="ECO:0000259" key="14">
    <source>
        <dbReference type="PROSITE" id="PS01180"/>
    </source>
</evidence>
<dbReference type="InterPro" id="IPR003915">
    <property type="entry name" value="PKD_2"/>
</dbReference>
<sequence>MQVGGNTTAVVIQWSAPATGASLVTQYVVNCTHCLGNRQYNSCGSAVVNRIAFNATISSLTPGILYAIDVKGQGSIFVGNKTTVFANTLSNSSESCNQVLVAAPVAYFTSSNYPQVYDKNQKCYYYVSMPSLPYGKARVFYHGLNLDNDTLKIELGYCESNNYGWTLEQNVTIIEEQSQMVSHLLLVGYFTADGYRNQEQGFNISVNASYQCNHILTDPVGTYLSPDYPFKYPTGHSCNTTILGGPYAASITLTVNSFEYEDGYDYVGVFGKNIGDAGYTFIQNCTGDTCITGTLDYSVILFWSISDGSITAAGANISYQVNLMTTTMEDTTTQEMTTTTESETTTVRQTTTTEQTTMAEETTTTTSTTTTTPLITTTPVQTTTASADEMLDNLDSLMEDPDAFADAVLNIGASLAGSGAGNGSQNSSALTQKLLSNIESFASNPNITLSVDTIDKVSSGLGNLTSVDASAADKLLDVTSNLAGRMAGQPVDAVARVGKNFLSAIGTSLTATSVPTSAPAASGNSSSSGGSQMSEADRTVAKAAVEKANQILETVASLVYSGLNGTTPVVISGGSINMALQKSTSDDPAQNVTAPNANVAMPGVNAAPGTTLLTKMVIHDKPPHSYSASNKDVNSPSIDCTIKDSNGNIMTPTEPVQIESETGRTTDPEEIVVENGNGSTSFLAFTISDPPTSLLVTINRRGDPNDTYTLIGNFKTKPTETTYLFKVVADTQLLTTDYGSATGISVSLVSNSYRLFVSAKNFDGAGTMYIGVTQEGPQAVVSSSRRLLSSGNTTTNFTAQALTIDARVWNATTSQWETSTELEIAPESTGRKVVFKSNFFGSFAAGLFEPPNTIDFDAVFANFGERLAENAYVFGFLIGLVVLYIILVIFMRRRDLQDRILWAYAPLSDNKKSDTYYYRISVLTGLRSSRHLSANVYFILHGELGKTRPRVLSDGQRKCLQSGTTNNYIMGVPKSLGKLTNMQIWHDGKGKSPHWLLRKIIVYDVTEKKRFFFTCGRWLSHTKGEKRIERLLTARSEDEIQEFNELFEENASKNFFDDHLWISVFTRPTSSRFSRVQRVSVCIAMLFLAMIANAMFFKGEEEGTSSSGISLGPITITFRQVYVGFIGSLLVVPPTVIMIEIFRRAKPRVTDTKKFDIEEGQSRFGTGVVLKPVAISYGVQENEKKMKAKEENGLDSYGICSTEYGIAYPERMIPVTYRDTYFSATTDDKSGSQVTDELLMSLAMQPFTRGNFFDALGKADAKKKKEASKPLMLPWGFIIVGYVLVILSVAASGFFTLLYSLQWGKEKALDWLLSMFFSFTQSFIIIQPIKVVLLAVAFSCISKLPAVEDEDDMDMENIDILVSRRGSGPVTVFIPHQLEEPGDNSEELKEKRASHLRDKRLMGKLQDVAVHLLHLFLLIVICFSNRDDNFFLQNYAVRTGFEMGDISFGSFDDIWTWLDETIVPGVFPTTLYNGDTLDTYETQFIRDLAGLRLGPLRLRQVRVRKGGCSVVEPMYKLTNSCIPYWEDRFEVRHNHTEEWDIFNLTAGHTMPQGFEYKVQDGPNDFWYNGLFGSYPPSGYIVDVSSAAAATATFTSLKANNWLDRSTRAVFVEFTINNAFVNVFTMVRVAIEFPVTGGMMVSATQSSFRPYPYVEAFDFVLLLIQIIWAIFVIYFFVKELILMFKMKLQYFYRHLWHVLGLCDCIMAFLSMAFFVLRTVYLVEVVEEVKNNIGKFVPFDRVVLWDDAYSTAIALDLFLAMMQLFAPLSFSESFAVLKSILKRSFGEVMNYVGIFVVLLYSFSAALVIETGDFTTSFKEIPESMYRLFGAMLGILKYADLREQDSLVMILVFVVFAMSMNFILLNMFMSIINDTLSDVKEDPTKQEYDRELNKHLMDKIGALFTTKKAEKKTVRFGLAGSTEPLTGAEVSVDETSPDPKADNTAVNLPLRPSSVRLCLSPSNGPIAEEDPDMVKSKLGTSYLTAKYYLQEDTYLQSVNVGLDLAYLMEKTVNWAIQSLEEELGESKPEGSEVKPENKSFKTTALKMKKSVFDITKELQAMQKSLLRMVRNEIRRVCRDKSIMKEDREKEVVRRVVAKWHNMSQMEGDPDSWEMICFRSTSQTLLSIVKAVPGTLDGEDILCDVDTPNSILNKVGCEDVRYVMGALIAFEPRGQFELESDIIIGIPVGDRSFSSAPEMSLRVSYDVNGNQWETVPHTVKSYQLEGQNYVVVQGRVTRLPRKAAAVALHKRTSHKISPAGGVVTTSDCKNLSITFDVDTFEATSTVSLQVINITDHQKRKTYIASDTFNLTTSLPGQNMISVQIPFAITIEEDEEIRVTTKYGDSHWYDSAISHAVTPDMPSIRCLLRLPTPEEKLWFRLRKTKNIWAKRGLSNKREMRNDAITDEFLLELAPMLGSDWEKLGKELGLSSHRVAQIAKADPDDTSRAVVVLRRWSQSVAISVDKPPPLRPVPLFPKREMDTCSN</sequence>
<comment type="subcellular location">
    <subcellularLocation>
        <location evidence="1">Membrane</location>
        <topology evidence="1">Multi-pass membrane protein</topology>
    </subcellularLocation>
</comment>
<evidence type="ECO:0000256" key="11">
    <source>
        <dbReference type="PROSITE-ProRule" id="PRU00152"/>
    </source>
</evidence>
<comment type="caution">
    <text evidence="11">Lacks conserved residue(s) required for the propagation of feature annotation.</text>
</comment>
<feature type="domain" description="Fibronectin type-III" evidence="17">
    <location>
        <begin position="1"/>
        <end position="95"/>
    </location>
</feature>
<dbReference type="InterPro" id="IPR013122">
    <property type="entry name" value="PKD1_2_channel"/>
</dbReference>
<feature type="transmembrane region" description="Helical" evidence="13">
    <location>
        <begin position="1746"/>
        <end position="1766"/>
    </location>
</feature>
<feature type="transmembrane region" description="Helical" evidence="13">
    <location>
        <begin position="1272"/>
        <end position="1299"/>
    </location>
</feature>
<feature type="transmembrane region" description="Helical" evidence="13">
    <location>
        <begin position="1821"/>
        <end position="1837"/>
    </location>
</feature>
<feature type="compositionally biased region" description="Low complexity" evidence="12">
    <location>
        <begin position="513"/>
        <end position="531"/>
    </location>
</feature>
<dbReference type="InterPro" id="IPR036116">
    <property type="entry name" value="FN3_sf"/>
</dbReference>
<keyword evidence="18" id="KW-1185">Reference proteome</keyword>
<dbReference type="PROSITE" id="PS50095">
    <property type="entry name" value="PLAT"/>
    <property type="match status" value="1"/>
</dbReference>
<protein>
    <submittedName>
        <fullName evidence="19">Uncharacterized protein LOC106154780</fullName>
    </submittedName>
</protein>
<feature type="transmembrane region" description="Helical" evidence="13">
    <location>
        <begin position="1786"/>
        <end position="1806"/>
    </location>
</feature>
<dbReference type="KEGG" id="lak:106154780"/>
<evidence type="ECO:0000256" key="12">
    <source>
        <dbReference type="SAM" id="MobiDB-lite"/>
    </source>
</evidence>
<dbReference type="PROSITE" id="PS50017">
    <property type="entry name" value="DEATH_DOMAIN"/>
    <property type="match status" value="1"/>
</dbReference>
<evidence type="ECO:0000256" key="2">
    <source>
        <dbReference type="ARBA" id="ARBA00007200"/>
    </source>
</evidence>
<feature type="disulfide bond" evidence="9">
    <location>
        <begin position="1508"/>
        <end position="1521"/>
    </location>
</feature>
<dbReference type="Pfam" id="PF08016">
    <property type="entry name" value="PKD_channel"/>
    <property type="match status" value="1"/>
</dbReference>
<feature type="transmembrane region" description="Helical" evidence="13">
    <location>
        <begin position="1079"/>
        <end position="1097"/>
    </location>
</feature>
<feature type="compositionally biased region" description="Polar residues" evidence="12">
    <location>
        <begin position="642"/>
        <end position="651"/>
    </location>
</feature>
<dbReference type="InterPro" id="IPR000488">
    <property type="entry name" value="Death_dom"/>
</dbReference>
<feature type="transmembrane region" description="Helical" evidence="13">
    <location>
        <begin position="1844"/>
        <end position="1866"/>
    </location>
</feature>
<evidence type="ECO:0000256" key="9">
    <source>
        <dbReference type="PIRSR" id="PIRSR603915-2"/>
    </source>
</evidence>
<dbReference type="InterPro" id="IPR051223">
    <property type="entry name" value="Polycystin"/>
</dbReference>
<feature type="domain" description="PLAT" evidence="16">
    <location>
        <begin position="916"/>
        <end position="1033"/>
    </location>
</feature>
<evidence type="ECO:0000256" key="4">
    <source>
        <dbReference type="ARBA" id="ARBA00022729"/>
    </source>
</evidence>
<accession>A0A1S3HI89</accession>
<evidence type="ECO:0000256" key="7">
    <source>
        <dbReference type="ARBA" id="ARBA00023157"/>
    </source>
</evidence>
<feature type="region of interest" description="Disordered" evidence="12">
    <location>
        <begin position="335"/>
        <end position="373"/>
    </location>
</feature>
<keyword evidence="6 13" id="KW-0472">Membrane</keyword>
<feature type="region of interest" description="Disordered" evidence="12">
    <location>
        <begin position="513"/>
        <end position="538"/>
    </location>
</feature>
<dbReference type="InterPro" id="IPR036392">
    <property type="entry name" value="PLAT/LH2_dom_sf"/>
</dbReference>
<dbReference type="InParanoid" id="A0A1S3HI89"/>
<dbReference type="GO" id="GO:0005262">
    <property type="term" value="F:calcium channel activity"/>
    <property type="evidence" value="ECO:0007669"/>
    <property type="project" value="TreeGrafter"/>
</dbReference>
<evidence type="ECO:0000313" key="18">
    <source>
        <dbReference type="Proteomes" id="UP000085678"/>
    </source>
</evidence>
<feature type="transmembrane region" description="Helical" evidence="13">
    <location>
        <begin position="1697"/>
        <end position="1719"/>
    </location>
</feature>
<feature type="transmembrane region" description="Helical" evidence="13">
    <location>
        <begin position="1117"/>
        <end position="1139"/>
    </location>
</feature>
<dbReference type="OrthoDB" id="10039908at2759"/>
<feature type="domain" description="CUB" evidence="14">
    <location>
        <begin position="96"/>
        <end position="209"/>
    </location>
</feature>
<keyword evidence="4" id="KW-0732">Signal</keyword>